<dbReference type="InterPro" id="IPR036866">
    <property type="entry name" value="RibonucZ/Hydroxyglut_hydro"/>
</dbReference>
<sequence length="367" mass="41837">MSKVNEITRESWIMSTFPEWGTWLNEEIENEVVEPGNVAMWWLGCTGLWVKTPQDCNITIDLWCGNGKRTHGNGKMAVGHQMANMCGARTMQPNLRAVPFVIDPFGIKKVDAVLATHYHQDHMSVEYAAHVIQSDMKTTDENGKEIPVPFIGPKKSVELWQKWGVPAERCITVKPGDVIKMKDIEIVALDSFDRTCLVTTDKTGEDREELTGVCPTDMDDKAVNYLIKTPGGNIYHSGDSHYSIYFAKHGKDYDVDVAFGSYGENPIGMADKMTSIDILRMAESLQCKVVIPIHYDVWSNFMADVNEIKVLYDMKKDRLDYKFHPFFWEVGGKYTYPADKDKKAYHHRRGFEDCFEAPQNIPFRSLL</sequence>
<dbReference type="AlphaFoldDB" id="A0A7R7EIG9"/>
<dbReference type="Pfam" id="PF13483">
    <property type="entry name" value="Lactamase_B_3"/>
    <property type="match status" value="1"/>
</dbReference>
<dbReference type="PANTHER" id="PTHR43546">
    <property type="entry name" value="UPF0173 METAL-DEPENDENT HYDROLASE MJ1163-RELATED"/>
    <property type="match status" value="1"/>
</dbReference>
<keyword evidence="1" id="KW-0378">Hydrolase</keyword>
<dbReference type="SUPFAM" id="SSF56281">
    <property type="entry name" value="Metallo-hydrolase/oxidoreductase"/>
    <property type="match status" value="1"/>
</dbReference>
<dbReference type="NCBIfam" id="NF008688">
    <property type="entry name" value="PRK11709.1"/>
    <property type="match status" value="1"/>
</dbReference>
<evidence type="ECO:0000256" key="1">
    <source>
        <dbReference type="ARBA" id="ARBA00022801"/>
    </source>
</evidence>
<dbReference type="Proteomes" id="UP000595897">
    <property type="component" value="Chromosome"/>
</dbReference>
<evidence type="ECO:0000313" key="2">
    <source>
        <dbReference type="EMBL" id="BCN29330.1"/>
    </source>
</evidence>
<dbReference type="PANTHER" id="PTHR43546:SF9">
    <property type="entry name" value="L-ASCORBATE-6-PHOSPHATE LACTONASE ULAG-RELATED"/>
    <property type="match status" value="1"/>
</dbReference>
<keyword evidence="3" id="KW-1185">Reference proteome</keyword>
<dbReference type="InterPro" id="IPR050114">
    <property type="entry name" value="UPF0173_UPF0282_UlaG_hydrolase"/>
</dbReference>
<dbReference type="EMBL" id="AP024169">
    <property type="protein sequence ID" value="BCN29330.1"/>
    <property type="molecule type" value="Genomic_DNA"/>
</dbReference>
<dbReference type="GO" id="GO:0016787">
    <property type="term" value="F:hydrolase activity"/>
    <property type="evidence" value="ECO:0007669"/>
    <property type="project" value="UniProtKB-KW"/>
</dbReference>
<evidence type="ECO:0000313" key="3">
    <source>
        <dbReference type="Proteomes" id="UP000595897"/>
    </source>
</evidence>
<dbReference type="KEGG" id="ahb:bsdtb5_06250"/>
<gene>
    <name evidence="2" type="ORF">bsdtb5_06250</name>
</gene>
<proteinExistence type="predicted"/>
<reference evidence="2 3" key="1">
    <citation type="submission" date="2020-11" db="EMBL/GenBank/DDBJ databases">
        <title>Draft genome sequencing of a Lachnospiraceae strain isolated from anoxic soil subjected to BSD treatment.</title>
        <authorList>
            <person name="Uek A."/>
            <person name="Tonouchi A."/>
        </authorList>
    </citation>
    <scope>NUCLEOTIDE SEQUENCE [LARGE SCALE GENOMIC DNA]</scope>
    <source>
        <strain evidence="2 3">TB5</strain>
    </source>
</reference>
<dbReference type="Gene3D" id="3.60.15.10">
    <property type="entry name" value="Ribonuclease Z/Hydroxyacylglutathione hydrolase-like"/>
    <property type="match status" value="1"/>
</dbReference>
<accession>A0A7R7EIG9</accession>
<name>A0A7R7EIG9_9FIRM</name>
<dbReference type="RefSeq" id="WP_271714613.1">
    <property type="nucleotide sequence ID" value="NZ_AP024169.1"/>
</dbReference>
<protein>
    <submittedName>
        <fullName evidence="2">L-ascorbate-6-phosphate lactonase</fullName>
    </submittedName>
</protein>
<organism evidence="2 3">
    <name type="scientific">Anaeromicropila herbilytica</name>
    <dbReference type="NCBI Taxonomy" id="2785025"/>
    <lineage>
        <taxon>Bacteria</taxon>
        <taxon>Bacillati</taxon>
        <taxon>Bacillota</taxon>
        <taxon>Clostridia</taxon>
        <taxon>Lachnospirales</taxon>
        <taxon>Lachnospiraceae</taxon>
        <taxon>Anaeromicropila</taxon>
    </lineage>
</organism>